<dbReference type="InterPro" id="IPR043424">
    <property type="entry name" value="BLT-like"/>
</dbReference>
<name>A0AAF0WYP7_DAUCS</name>
<dbReference type="AlphaFoldDB" id="A0AAF0WYP7"/>
<proteinExistence type="predicted"/>
<feature type="region of interest" description="Disordered" evidence="2">
    <location>
        <begin position="323"/>
        <end position="353"/>
    </location>
</feature>
<sequence length="524" mass="60061">MVGTIRRRVRSRSSMRVSTRKLAATFWKMNEMPLSEVMEKKELQSENLSVVLSASVSHSTDHAPGVSRTDRFIPRSHQSRLSESLERKHLEPTVRVVADVDQRSSASSMETEISYRARTPREPIVGFRTRLKDVNNALVTSKELLKIIDRNLAHNDQLTSCMSLVSALHSELERACQQVNQLIREQQAVEMAIESIAGELKAERRLRYQYESLNNKLDRELSETKITLTNRIKELASDNKARKRTEKVCHKLALDISHEQFEREHEILQLSGRLGEKKVHRELLECKDHFDEKNGVVERLRNQFEAFFKSNKSEKRNCNKITTYSSRTHSRSNKNEERECSGEVGNSSAESDLHSIELNMDKKRGSFRWIHASTAARDSLSTDDETRARKYISETVQNKSNYIQGSVSDGFQRGIRAGNTPSSVNLLQQKRCYRPGKKSQTKGDNCELLRQKSVKDLKDKILSNYSLGSGGEFSSPIQELTDPLHSQYIGHVKQIPRLKQRLSTKSRLGEIGAEQRRISRHFVE</sequence>
<accession>A0AAF0WYP7</accession>
<evidence type="ECO:0000313" key="4">
    <source>
        <dbReference type="Proteomes" id="UP000077755"/>
    </source>
</evidence>
<protein>
    <submittedName>
        <fullName evidence="3">Uncharacterized protein</fullName>
    </submittedName>
</protein>
<feature type="coiled-coil region" evidence="1">
    <location>
        <begin position="165"/>
        <end position="192"/>
    </location>
</feature>
<dbReference type="EMBL" id="CP093346">
    <property type="protein sequence ID" value="WOG98277.1"/>
    <property type="molecule type" value="Genomic_DNA"/>
</dbReference>
<dbReference type="Proteomes" id="UP000077755">
    <property type="component" value="Chromosome 4"/>
</dbReference>
<evidence type="ECO:0000256" key="1">
    <source>
        <dbReference type="SAM" id="Coils"/>
    </source>
</evidence>
<reference evidence="3" key="1">
    <citation type="journal article" date="2016" name="Nat. Genet.">
        <title>A high-quality carrot genome assembly provides new insights into carotenoid accumulation and asterid genome evolution.</title>
        <authorList>
            <person name="Iorizzo M."/>
            <person name="Ellison S."/>
            <person name="Senalik D."/>
            <person name="Zeng P."/>
            <person name="Satapoomin P."/>
            <person name="Huang J."/>
            <person name="Bowman M."/>
            <person name="Iovene M."/>
            <person name="Sanseverino W."/>
            <person name="Cavagnaro P."/>
            <person name="Yildiz M."/>
            <person name="Macko-Podgorni A."/>
            <person name="Moranska E."/>
            <person name="Grzebelus E."/>
            <person name="Grzebelus D."/>
            <person name="Ashrafi H."/>
            <person name="Zheng Z."/>
            <person name="Cheng S."/>
            <person name="Spooner D."/>
            <person name="Van Deynze A."/>
            <person name="Simon P."/>
        </authorList>
    </citation>
    <scope>NUCLEOTIDE SEQUENCE</scope>
    <source>
        <tissue evidence="3">Leaf</tissue>
    </source>
</reference>
<organism evidence="3 4">
    <name type="scientific">Daucus carota subsp. sativus</name>
    <name type="common">Carrot</name>
    <dbReference type="NCBI Taxonomy" id="79200"/>
    <lineage>
        <taxon>Eukaryota</taxon>
        <taxon>Viridiplantae</taxon>
        <taxon>Streptophyta</taxon>
        <taxon>Embryophyta</taxon>
        <taxon>Tracheophyta</taxon>
        <taxon>Spermatophyta</taxon>
        <taxon>Magnoliopsida</taxon>
        <taxon>eudicotyledons</taxon>
        <taxon>Gunneridae</taxon>
        <taxon>Pentapetalae</taxon>
        <taxon>asterids</taxon>
        <taxon>campanulids</taxon>
        <taxon>Apiales</taxon>
        <taxon>Apiaceae</taxon>
        <taxon>Apioideae</taxon>
        <taxon>Scandiceae</taxon>
        <taxon>Daucinae</taxon>
        <taxon>Daucus</taxon>
        <taxon>Daucus sect. Daucus</taxon>
    </lineage>
</organism>
<keyword evidence="1" id="KW-0175">Coiled coil</keyword>
<gene>
    <name evidence="3" type="ORF">DCAR_0417618</name>
</gene>
<evidence type="ECO:0000256" key="2">
    <source>
        <dbReference type="SAM" id="MobiDB-lite"/>
    </source>
</evidence>
<reference evidence="3" key="2">
    <citation type="submission" date="2022-03" db="EMBL/GenBank/DDBJ databases">
        <title>Draft title - Genomic analysis of global carrot germplasm unveils the trajectory of domestication and the origin of high carotenoid orange carrot.</title>
        <authorList>
            <person name="Iorizzo M."/>
            <person name="Ellison S."/>
            <person name="Senalik D."/>
            <person name="Macko-Podgorni A."/>
            <person name="Grzebelus D."/>
            <person name="Bostan H."/>
            <person name="Rolling W."/>
            <person name="Curaba J."/>
            <person name="Simon P."/>
        </authorList>
    </citation>
    <scope>NUCLEOTIDE SEQUENCE</scope>
    <source>
        <tissue evidence="3">Leaf</tissue>
    </source>
</reference>
<keyword evidence="4" id="KW-1185">Reference proteome</keyword>
<evidence type="ECO:0000313" key="3">
    <source>
        <dbReference type="EMBL" id="WOG98277.1"/>
    </source>
</evidence>
<dbReference type="PANTHER" id="PTHR31071">
    <property type="entry name" value="GB|AAF24581.1"/>
    <property type="match status" value="1"/>
</dbReference>
<dbReference type="PANTHER" id="PTHR31071:SF7">
    <property type="entry name" value="OS04G0382800 PROTEIN"/>
    <property type="match status" value="1"/>
</dbReference>